<accession>A0A343TFT9</accession>
<organism evidence="4 5">
    <name type="scientific">Halalkaliarchaeum desulfuricum</name>
    <dbReference type="NCBI Taxonomy" id="2055893"/>
    <lineage>
        <taxon>Archaea</taxon>
        <taxon>Methanobacteriati</taxon>
        <taxon>Methanobacteriota</taxon>
        <taxon>Stenosarchaea group</taxon>
        <taxon>Halobacteria</taxon>
        <taxon>Halobacteriales</taxon>
        <taxon>Haloferacaceae</taxon>
        <taxon>Halalkaliarchaeum</taxon>
    </lineage>
</organism>
<evidence type="ECO:0000313" key="4">
    <source>
        <dbReference type="EMBL" id="AUX07961.1"/>
    </source>
</evidence>
<name>A0A343TFT9_9EURY</name>
<evidence type="ECO:0000313" key="5">
    <source>
        <dbReference type="Proteomes" id="UP000263012"/>
    </source>
</evidence>
<dbReference type="InterPro" id="IPR055743">
    <property type="entry name" value="DUF7319"/>
</dbReference>
<dbReference type="EMBL" id="CP025066">
    <property type="protein sequence ID" value="AUX07961.1"/>
    <property type="molecule type" value="Genomic_DNA"/>
</dbReference>
<evidence type="ECO:0000259" key="3">
    <source>
        <dbReference type="Pfam" id="PF24003"/>
    </source>
</evidence>
<dbReference type="RefSeq" id="WP_245883330.1">
    <property type="nucleotide sequence ID" value="NZ_CP025066.1"/>
</dbReference>
<keyword evidence="2" id="KW-0472">Membrane</keyword>
<feature type="compositionally biased region" description="Acidic residues" evidence="1">
    <location>
        <begin position="266"/>
        <end position="285"/>
    </location>
</feature>
<sequence>MTDAEPPEETPSAGASDDEVGEPELSALREEVERKYDFDDFGPEDMMEMTAEEWEAVFDDEAWVTGTELLDRVEAELKNRIARREVFAVLERAGEGNDERVLAYSDEGYAVVYADGSLEGEGTVFRDVKPSLVLCSMPEFEVAEPPENYGLPDPDDVPEGSGEFGNTILQIVAAAQLIAGVALLSAYFLIDDLTTIVAPIAGVAFLLAGVFLFFVVANARLSDRFRTEEYRNRLRAIQFDDGDRPDFVPEMPKASTVNGKSRAGDGNDEDGDYGDGDDEDDDSDR</sequence>
<evidence type="ECO:0000256" key="1">
    <source>
        <dbReference type="SAM" id="MobiDB-lite"/>
    </source>
</evidence>
<evidence type="ECO:0000256" key="2">
    <source>
        <dbReference type="SAM" id="Phobius"/>
    </source>
</evidence>
<dbReference type="Proteomes" id="UP000263012">
    <property type="component" value="Chromosome"/>
</dbReference>
<keyword evidence="5" id="KW-1185">Reference proteome</keyword>
<feature type="compositionally biased region" description="Basic and acidic residues" evidence="1">
    <location>
        <begin position="27"/>
        <end position="38"/>
    </location>
</feature>
<proteinExistence type="predicted"/>
<keyword evidence="2" id="KW-0812">Transmembrane</keyword>
<reference evidence="5" key="1">
    <citation type="submission" date="2017-11" db="EMBL/GenBank/DDBJ databases">
        <title>Phenotypic and genomic properties of facultatively anaerobic sulfur-reducing natronoarchaea from hypersaline soda lakes.</title>
        <authorList>
            <person name="Sorokin D.Y."/>
            <person name="Kublanov I.V."/>
            <person name="Roman P."/>
            <person name="Sinninghe Damste J.S."/>
            <person name="Golyshin P.N."/>
            <person name="Rojo D."/>
            <person name="Ciordia S."/>
            <person name="Mena M.D.C."/>
            <person name="Ferrer M."/>
            <person name="Messina E."/>
            <person name="Smedile F."/>
            <person name="La Spada G."/>
            <person name="La Cono V."/>
            <person name="Yakimov M.M."/>
        </authorList>
    </citation>
    <scope>NUCLEOTIDE SEQUENCE [LARGE SCALE GENOMIC DNA]</scope>
    <source>
        <strain evidence="5">AArc-Sl</strain>
    </source>
</reference>
<dbReference type="KEGG" id="hdf:AArcSl_0306"/>
<feature type="region of interest" description="Disordered" evidence="1">
    <location>
        <begin position="1"/>
        <end position="43"/>
    </location>
</feature>
<feature type="domain" description="DUF7319" evidence="3">
    <location>
        <begin position="49"/>
        <end position="251"/>
    </location>
</feature>
<keyword evidence="2" id="KW-1133">Transmembrane helix</keyword>
<feature type="transmembrane region" description="Helical" evidence="2">
    <location>
        <begin position="196"/>
        <end position="217"/>
    </location>
</feature>
<protein>
    <recommendedName>
        <fullName evidence="3">DUF7319 domain-containing protein</fullName>
    </recommendedName>
</protein>
<dbReference type="Pfam" id="PF24003">
    <property type="entry name" value="DUF7319"/>
    <property type="match status" value="1"/>
</dbReference>
<feature type="transmembrane region" description="Helical" evidence="2">
    <location>
        <begin position="168"/>
        <end position="190"/>
    </location>
</feature>
<gene>
    <name evidence="4" type="ORF">AArcSl_0306</name>
</gene>
<feature type="region of interest" description="Disordered" evidence="1">
    <location>
        <begin position="241"/>
        <end position="285"/>
    </location>
</feature>
<dbReference type="GeneID" id="37876641"/>
<dbReference type="AlphaFoldDB" id="A0A343TFT9"/>